<feature type="compositionally biased region" description="Basic residues" evidence="1">
    <location>
        <begin position="830"/>
        <end position="841"/>
    </location>
</feature>
<feature type="transmembrane region" description="Helical" evidence="2">
    <location>
        <begin position="564"/>
        <end position="584"/>
    </location>
</feature>
<evidence type="ECO:0000256" key="1">
    <source>
        <dbReference type="SAM" id="MobiDB-lite"/>
    </source>
</evidence>
<evidence type="ECO:0000256" key="2">
    <source>
        <dbReference type="SAM" id="Phobius"/>
    </source>
</evidence>
<keyword evidence="3" id="KW-0732">Signal</keyword>
<feature type="compositionally biased region" description="Basic and acidic residues" evidence="1">
    <location>
        <begin position="793"/>
        <end position="814"/>
    </location>
</feature>
<feature type="compositionally biased region" description="Basic and acidic residues" evidence="1">
    <location>
        <begin position="887"/>
        <end position="897"/>
    </location>
</feature>
<feature type="transmembrane region" description="Helical" evidence="2">
    <location>
        <begin position="303"/>
        <end position="335"/>
    </location>
</feature>
<organism evidence="4 5">
    <name type="scientific">Stigmatella aurantiaca (strain DW4/3-1)</name>
    <dbReference type="NCBI Taxonomy" id="378806"/>
    <lineage>
        <taxon>Bacteria</taxon>
        <taxon>Pseudomonadati</taxon>
        <taxon>Myxococcota</taxon>
        <taxon>Myxococcia</taxon>
        <taxon>Myxococcales</taxon>
        <taxon>Cystobacterineae</taxon>
        <taxon>Archangiaceae</taxon>
        <taxon>Stigmatella</taxon>
    </lineage>
</organism>
<feature type="transmembrane region" description="Helical" evidence="2">
    <location>
        <begin position="258"/>
        <end position="282"/>
    </location>
</feature>
<reference evidence="4 5" key="1">
    <citation type="submission" date="2006-04" db="EMBL/GenBank/DDBJ databases">
        <authorList>
            <person name="Nierman W.C."/>
        </authorList>
    </citation>
    <scope>NUCLEOTIDE SEQUENCE [LARGE SCALE GENOMIC DNA]</scope>
    <source>
        <strain evidence="4 5">DW4/3-1</strain>
    </source>
</reference>
<feature type="compositionally biased region" description="Pro residues" evidence="1">
    <location>
        <begin position="110"/>
        <end position="122"/>
    </location>
</feature>
<proteinExistence type="predicted"/>
<feature type="region of interest" description="Disordered" evidence="1">
    <location>
        <begin position="876"/>
        <end position="897"/>
    </location>
</feature>
<comment type="caution">
    <text evidence="4">The sequence shown here is derived from an EMBL/GenBank/DDBJ whole genome shotgun (WGS) entry which is preliminary data.</text>
</comment>
<dbReference type="InterPro" id="IPR011990">
    <property type="entry name" value="TPR-like_helical_dom_sf"/>
</dbReference>
<dbReference type="PATRIC" id="fig|378806.16.peg.3064"/>
<dbReference type="AlphaFoldDB" id="Q08UF8"/>
<feature type="compositionally biased region" description="Low complexity" evidence="1">
    <location>
        <begin position="94"/>
        <end position="109"/>
    </location>
</feature>
<dbReference type="Gene3D" id="1.25.40.10">
    <property type="entry name" value="Tetratricopeptide repeat domain"/>
    <property type="match status" value="1"/>
</dbReference>
<keyword evidence="2" id="KW-0812">Transmembrane</keyword>
<accession>Q08UF8</accession>
<evidence type="ECO:0000313" key="5">
    <source>
        <dbReference type="Proteomes" id="UP000032702"/>
    </source>
</evidence>
<dbReference type="InterPro" id="IPR019734">
    <property type="entry name" value="TPR_rpt"/>
</dbReference>
<name>Q08UF8_STIAD</name>
<feature type="chain" id="PRO_5004166906" evidence="3">
    <location>
        <begin position="37"/>
        <end position="897"/>
    </location>
</feature>
<dbReference type="EMBL" id="AAMD01000129">
    <property type="protein sequence ID" value="EAU64120.1"/>
    <property type="molecule type" value="Genomic_DNA"/>
</dbReference>
<feature type="region of interest" description="Disordered" evidence="1">
    <location>
        <begin position="736"/>
        <end position="864"/>
    </location>
</feature>
<keyword evidence="2" id="KW-0472">Membrane</keyword>
<gene>
    <name evidence="4" type="ORF">STIAU_5431</name>
</gene>
<dbReference type="Proteomes" id="UP000032702">
    <property type="component" value="Unassembled WGS sequence"/>
</dbReference>
<feature type="transmembrane region" description="Helical" evidence="2">
    <location>
        <begin position="341"/>
        <end position="361"/>
    </location>
</feature>
<feature type="compositionally biased region" description="Basic residues" evidence="1">
    <location>
        <begin position="783"/>
        <end position="792"/>
    </location>
</feature>
<dbReference type="SUPFAM" id="SSF48452">
    <property type="entry name" value="TPR-like"/>
    <property type="match status" value="1"/>
</dbReference>
<feature type="region of interest" description="Disordered" evidence="1">
    <location>
        <begin position="41"/>
        <end position="122"/>
    </location>
</feature>
<evidence type="ECO:0000256" key="3">
    <source>
        <dbReference type="SAM" id="SignalP"/>
    </source>
</evidence>
<protein>
    <submittedName>
        <fullName evidence="4">Tetratricopeptide repeat domain protein</fullName>
    </submittedName>
</protein>
<dbReference type="SMART" id="SM00028">
    <property type="entry name" value="TPR"/>
    <property type="match status" value="2"/>
</dbReference>
<feature type="compositionally biased region" description="Acidic residues" evidence="1">
    <location>
        <begin position="48"/>
        <end position="65"/>
    </location>
</feature>
<feature type="signal peptide" evidence="3">
    <location>
        <begin position="1"/>
        <end position="36"/>
    </location>
</feature>
<sequence>MTAPRLSSTFRMPYSFCLRLLPVILSLLVLPAPAAAQGIDAPSLLQEVDPDPPPAEDEPDDSVYEDEGRGQVRRPGKSKRPSPQDEPQEEPERTPAVAPTAPAAPAAAKPAPPKAEVPVRTPPPPLLAPRVSDADLLAVWERWVQARGAKDTAAADQARKDLLKLRDEVAASDFDAFSASLLRESQSRLKANDITSAVHLAEDAAALSPNLPYARFALADAYARRDPGSVGKYVGEFQAALSSVVKDPRYLRPAVANLVATALVALLATAAAVVGVLFIRRIRYFLHDVHHVFPRGVGRWQSIMVVIAVLLMPVLLRLGVVPVLFVLFGMVVLYLTVAERAVAAVLLALVGLIPLVAGQVARATTFAGTVAEDVYLLERGGFAADEAAARVQARQEAKEAGFAELFALGRYESRRGQLEEAATHFKAAAALRQRHALLLTNFGNALLAAGDVDGATRLYQEAAQADNTLAAAPYNLAQIYRRRARELPDDKVGAELQRASETMSVAQRLDAALVGRDVPPDDRLLANLLLLSPALPAAEMLALADGSAAGKRVESQLDRMLLGVSGPVARFYPLVLAGLLFLWGTARDRLRASKGCDKCGRTVCRRCDPDLGMGSFLCSQCTNVFARKGVVPEPMRARKQAEVQRHQTWLGRISLGARGPGVWGRPRLLGISDPGRALLFPVPAGGGHPVDDPGGAARALRWGTQLPQDGTRGAGAPASLPAVAAWVVQAAGAVIRDDDHGPSGNAQGFRHRGHPPAHRAAAEDRPAVPGEQGAGGQRLLQGRQHRPGRKHHAQEEGPHRQHAGARGDHHRDPARGLAGDPAPHPQALGRRARLQRRHHRRSLQEDDAAAGHGDALPPVQLGRGHLRLQGRARRVRYGSHHAAARRVGADGRLPDGG</sequence>
<evidence type="ECO:0000313" key="4">
    <source>
        <dbReference type="EMBL" id="EAU64120.1"/>
    </source>
</evidence>
<keyword evidence="2" id="KW-1133">Transmembrane helix</keyword>
<feature type="compositionally biased region" description="Basic residues" evidence="1">
    <location>
        <begin position="71"/>
        <end position="80"/>
    </location>
</feature>